<name>A0AAE1YYZ9_9LAMI</name>
<feature type="region of interest" description="Disordered" evidence="1">
    <location>
        <begin position="56"/>
        <end position="139"/>
    </location>
</feature>
<sequence>MKEAGLIAHEFNAKAILEEESLIVAGLHPAHDPYEGPLDRYTRFWDPFDSFPSDRASPYSSPSCKHSSSTPSYTSAFPHGTPVIEVVTSPEESTPFQTPSEAQPLSPLPPPVEALSTSHKQPRSEETIPEGTPQSSNKVPELVFPIPILTPRLDLKTGAFNISRAVHRSNVEALAIRTMQGIGSFMVAQTSMVRRLCQCIHIVY</sequence>
<reference evidence="2" key="2">
    <citation type="journal article" date="2024" name="Plant">
        <title>Genomic evolution and insights into agronomic trait innovations of Sesamum species.</title>
        <authorList>
            <person name="Miao H."/>
            <person name="Wang L."/>
            <person name="Qu L."/>
            <person name="Liu H."/>
            <person name="Sun Y."/>
            <person name="Le M."/>
            <person name="Wang Q."/>
            <person name="Wei S."/>
            <person name="Zheng Y."/>
            <person name="Lin W."/>
            <person name="Duan Y."/>
            <person name="Cao H."/>
            <person name="Xiong S."/>
            <person name="Wang X."/>
            <person name="Wei L."/>
            <person name="Li C."/>
            <person name="Ma Q."/>
            <person name="Ju M."/>
            <person name="Zhao R."/>
            <person name="Li G."/>
            <person name="Mu C."/>
            <person name="Tian Q."/>
            <person name="Mei H."/>
            <person name="Zhang T."/>
            <person name="Gao T."/>
            <person name="Zhang H."/>
        </authorList>
    </citation>
    <scope>NUCLEOTIDE SEQUENCE</scope>
    <source>
        <strain evidence="2">3651</strain>
    </source>
</reference>
<comment type="caution">
    <text evidence="2">The sequence shown here is derived from an EMBL/GenBank/DDBJ whole genome shotgun (WGS) entry which is preliminary data.</text>
</comment>
<dbReference type="Proteomes" id="UP001293254">
    <property type="component" value="Unassembled WGS sequence"/>
</dbReference>
<feature type="compositionally biased region" description="Polar residues" evidence="1">
    <location>
        <begin position="90"/>
        <end position="103"/>
    </location>
</feature>
<keyword evidence="3" id="KW-1185">Reference proteome</keyword>
<dbReference type="EMBL" id="JACGWO010000001">
    <property type="protein sequence ID" value="KAK4439270.1"/>
    <property type="molecule type" value="Genomic_DNA"/>
</dbReference>
<evidence type="ECO:0000313" key="2">
    <source>
        <dbReference type="EMBL" id="KAK4439270.1"/>
    </source>
</evidence>
<gene>
    <name evidence="2" type="ORF">Salat_0261900</name>
</gene>
<proteinExistence type="predicted"/>
<feature type="compositionally biased region" description="Low complexity" evidence="1">
    <location>
        <begin position="57"/>
        <end position="75"/>
    </location>
</feature>
<evidence type="ECO:0000313" key="3">
    <source>
        <dbReference type="Proteomes" id="UP001293254"/>
    </source>
</evidence>
<accession>A0AAE1YYZ9</accession>
<reference evidence="2" key="1">
    <citation type="submission" date="2020-06" db="EMBL/GenBank/DDBJ databases">
        <authorList>
            <person name="Li T."/>
            <person name="Hu X."/>
            <person name="Zhang T."/>
            <person name="Song X."/>
            <person name="Zhang H."/>
            <person name="Dai N."/>
            <person name="Sheng W."/>
            <person name="Hou X."/>
            <person name="Wei L."/>
        </authorList>
    </citation>
    <scope>NUCLEOTIDE SEQUENCE</scope>
    <source>
        <strain evidence="2">3651</strain>
        <tissue evidence="2">Leaf</tissue>
    </source>
</reference>
<evidence type="ECO:0000256" key="1">
    <source>
        <dbReference type="SAM" id="MobiDB-lite"/>
    </source>
</evidence>
<organism evidence="2 3">
    <name type="scientific">Sesamum alatum</name>
    <dbReference type="NCBI Taxonomy" id="300844"/>
    <lineage>
        <taxon>Eukaryota</taxon>
        <taxon>Viridiplantae</taxon>
        <taxon>Streptophyta</taxon>
        <taxon>Embryophyta</taxon>
        <taxon>Tracheophyta</taxon>
        <taxon>Spermatophyta</taxon>
        <taxon>Magnoliopsida</taxon>
        <taxon>eudicotyledons</taxon>
        <taxon>Gunneridae</taxon>
        <taxon>Pentapetalae</taxon>
        <taxon>asterids</taxon>
        <taxon>lamiids</taxon>
        <taxon>Lamiales</taxon>
        <taxon>Pedaliaceae</taxon>
        <taxon>Sesamum</taxon>
    </lineage>
</organism>
<protein>
    <submittedName>
        <fullName evidence="2">Uncharacterized protein</fullName>
    </submittedName>
</protein>
<dbReference type="AlphaFoldDB" id="A0AAE1YYZ9"/>